<dbReference type="OrthoDB" id="1937095at2759"/>
<sequence>MDNTDTTWSTSPPMYLKTSSNSAAPWSSVAGGVVKNIQAQQPFRAQSFSREELKERVYDKSKVSQKHPTKEQTKPLEIKLHTQQRAVRRAGFNDLVAIKLNFTEAQRKFEEKVKKIIEEEEIRMLRKELIPKAQLMPLFDRPFFPQRSNRPLTVPREPSSRILSSTYCSELYGFQQSQNRAMKPIK</sequence>
<dbReference type="PANTHER" id="PTHR14326:SF39">
    <property type="entry name" value="TPX2 (TARGETING PROTEIN FOR XKLP2) PROTEIN FAMILY"/>
    <property type="match status" value="1"/>
</dbReference>
<evidence type="ECO:0000313" key="9">
    <source>
        <dbReference type="Proteomes" id="UP000655225"/>
    </source>
</evidence>
<name>A0A835DFI1_TETSI</name>
<keyword evidence="3" id="KW-0963">Cytoplasm</keyword>
<evidence type="ECO:0000256" key="4">
    <source>
        <dbReference type="ARBA" id="ARBA00022701"/>
    </source>
</evidence>
<keyword evidence="9" id="KW-1185">Reference proteome</keyword>
<dbReference type="EMBL" id="JABCRI010000010">
    <property type="protein sequence ID" value="KAF8398867.1"/>
    <property type="molecule type" value="Genomic_DNA"/>
</dbReference>
<dbReference type="GO" id="GO:0060236">
    <property type="term" value="P:regulation of mitotic spindle organization"/>
    <property type="evidence" value="ECO:0007669"/>
    <property type="project" value="InterPro"/>
</dbReference>
<evidence type="ECO:0000313" key="8">
    <source>
        <dbReference type="EMBL" id="KAF8398867.1"/>
    </source>
</evidence>
<organism evidence="8 9">
    <name type="scientific">Tetracentron sinense</name>
    <name type="common">Spur-leaf</name>
    <dbReference type="NCBI Taxonomy" id="13715"/>
    <lineage>
        <taxon>Eukaryota</taxon>
        <taxon>Viridiplantae</taxon>
        <taxon>Streptophyta</taxon>
        <taxon>Embryophyta</taxon>
        <taxon>Tracheophyta</taxon>
        <taxon>Spermatophyta</taxon>
        <taxon>Magnoliopsida</taxon>
        <taxon>Trochodendrales</taxon>
        <taxon>Trochodendraceae</taxon>
        <taxon>Tetracentron</taxon>
    </lineage>
</organism>
<evidence type="ECO:0000256" key="2">
    <source>
        <dbReference type="ARBA" id="ARBA00005885"/>
    </source>
</evidence>
<gene>
    <name evidence="8" type="ORF">HHK36_014731</name>
</gene>
<keyword evidence="4" id="KW-0493">Microtubule</keyword>
<dbReference type="PANTHER" id="PTHR14326">
    <property type="entry name" value="TARGETING PROTEIN FOR XKLP2"/>
    <property type="match status" value="1"/>
</dbReference>
<accession>A0A835DFI1</accession>
<feature type="compositionally biased region" description="Polar residues" evidence="6">
    <location>
        <begin position="1"/>
        <end position="25"/>
    </location>
</feature>
<evidence type="ECO:0000256" key="1">
    <source>
        <dbReference type="ARBA" id="ARBA00004245"/>
    </source>
</evidence>
<dbReference type="GO" id="GO:0008017">
    <property type="term" value="F:microtubule binding"/>
    <property type="evidence" value="ECO:0007669"/>
    <property type="project" value="TreeGrafter"/>
</dbReference>
<dbReference type="GO" id="GO:0030295">
    <property type="term" value="F:protein kinase activator activity"/>
    <property type="evidence" value="ECO:0007669"/>
    <property type="project" value="TreeGrafter"/>
</dbReference>
<feature type="domain" description="TPX2 C-terminal" evidence="7">
    <location>
        <begin position="78"/>
        <end position="153"/>
    </location>
</feature>
<dbReference type="GO" id="GO:0090307">
    <property type="term" value="P:mitotic spindle assembly"/>
    <property type="evidence" value="ECO:0007669"/>
    <property type="project" value="TreeGrafter"/>
</dbReference>
<evidence type="ECO:0000256" key="3">
    <source>
        <dbReference type="ARBA" id="ARBA00022490"/>
    </source>
</evidence>
<comment type="similarity">
    <text evidence="2">Belongs to the TPX2 family.</text>
</comment>
<evidence type="ECO:0000256" key="5">
    <source>
        <dbReference type="ARBA" id="ARBA00023212"/>
    </source>
</evidence>
<reference evidence="8 9" key="1">
    <citation type="submission" date="2020-04" db="EMBL/GenBank/DDBJ databases">
        <title>Plant Genome Project.</title>
        <authorList>
            <person name="Zhang R.-G."/>
        </authorList>
    </citation>
    <scope>NUCLEOTIDE SEQUENCE [LARGE SCALE GENOMIC DNA]</scope>
    <source>
        <strain evidence="8">YNK0</strain>
        <tissue evidence="8">Leaf</tissue>
    </source>
</reference>
<protein>
    <recommendedName>
        <fullName evidence="7">TPX2 C-terminal domain-containing protein</fullName>
    </recommendedName>
</protein>
<feature type="region of interest" description="Disordered" evidence="6">
    <location>
        <begin position="1"/>
        <end position="27"/>
    </location>
</feature>
<dbReference type="OMA" id="RAMFNYE"/>
<keyword evidence="5" id="KW-0206">Cytoskeleton</keyword>
<evidence type="ECO:0000256" key="6">
    <source>
        <dbReference type="SAM" id="MobiDB-lite"/>
    </source>
</evidence>
<dbReference type="AlphaFoldDB" id="A0A835DFI1"/>
<evidence type="ECO:0000259" key="7">
    <source>
        <dbReference type="Pfam" id="PF06886"/>
    </source>
</evidence>
<dbReference type="Proteomes" id="UP000655225">
    <property type="component" value="Unassembled WGS sequence"/>
</dbReference>
<comment type="caution">
    <text evidence="8">The sequence shown here is derived from an EMBL/GenBank/DDBJ whole genome shotgun (WGS) entry which is preliminary data.</text>
</comment>
<comment type="subcellular location">
    <subcellularLocation>
        <location evidence="1">Cytoplasm</location>
        <location evidence="1">Cytoskeleton</location>
    </subcellularLocation>
</comment>
<proteinExistence type="inferred from homology"/>
<dbReference type="GO" id="GO:0005819">
    <property type="term" value="C:spindle"/>
    <property type="evidence" value="ECO:0007669"/>
    <property type="project" value="InterPro"/>
</dbReference>
<dbReference type="Pfam" id="PF06886">
    <property type="entry name" value="TPX2"/>
    <property type="match status" value="1"/>
</dbReference>
<dbReference type="InterPro" id="IPR009675">
    <property type="entry name" value="TPX2_fam"/>
</dbReference>
<dbReference type="GO" id="GO:0005880">
    <property type="term" value="C:nuclear microtubule"/>
    <property type="evidence" value="ECO:0007669"/>
    <property type="project" value="TreeGrafter"/>
</dbReference>
<dbReference type="InterPro" id="IPR027329">
    <property type="entry name" value="TPX2_C"/>
</dbReference>